<comment type="caution">
    <text evidence="7">Lacks conserved residue(s) required for the propagation of feature annotation.</text>
</comment>
<evidence type="ECO:0000256" key="5">
    <source>
        <dbReference type="ARBA" id="ARBA00022989"/>
    </source>
</evidence>
<feature type="compositionally biased region" description="Acidic residues" evidence="8">
    <location>
        <begin position="90"/>
        <end position="137"/>
    </location>
</feature>
<comment type="function">
    <text evidence="7">May be involved in the degradation of misfolded endoplasmic reticulum (ER) luminal proteins.</text>
</comment>
<dbReference type="SUPFAM" id="SSF48371">
    <property type="entry name" value="ARM repeat"/>
    <property type="match status" value="1"/>
</dbReference>
<evidence type="ECO:0000256" key="2">
    <source>
        <dbReference type="ARBA" id="ARBA00008917"/>
    </source>
</evidence>
<name>A0ABP1RKT7_9HEXA</name>
<dbReference type="EMBL" id="CAXLJM020000078">
    <property type="protein sequence ID" value="CAL8129656.1"/>
    <property type="molecule type" value="Genomic_DNA"/>
</dbReference>
<sequence>MALQFIWSQYVSIPLVTRAYTTAIALTTFAVAQLLVPFVLALPLILGNSLQIDLIGIAVGHTFYFLEDVFPDQPGGFRILITPRILQQLFEEDEDEEEYYEEDEDEDDEEYYEEDDEEYYEEDEEEDDEEYYEENEEDYNRLPEHRPGKVDNAYD</sequence>
<keyword evidence="3 7" id="KW-0812">Transmembrane</keyword>
<feature type="transmembrane region" description="Helical" evidence="7">
    <location>
        <begin position="20"/>
        <end position="46"/>
    </location>
</feature>
<evidence type="ECO:0000256" key="7">
    <source>
        <dbReference type="RuleBase" id="RU363059"/>
    </source>
</evidence>
<evidence type="ECO:0000313" key="10">
    <source>
        <dbReference type="Proteomes" id="UP001642540"/>
    </source>
</evidence>
<comment type="subcellular location">
    <subcellularLocation>
        <location evidence="1 7">Endoplasmic reticulum membrane</location>
        <topology evidence="1 7">Multi-pass membrane protein</topology>
    </subcellularLocation>
</comment>
<evidence type="ECO:0000256" key="3">
    <source>
        <dbReference type="ARBA" id="ARBA00022692"/>
    </source>
</evidence>
<evidence type="ECO:0000313" key="9">
    <source>
        <dbReference type="EMBL" id="CAL8129656.1"/>
    </source>
</evidence>
<gene>
    <name evidence="9" type="ORF">ODALV1_LOCUS23366</name>
</gene>
<keyword evidence="6 7" id="KW-0472">Membrane</keyword>
<evidence type="ECO:0000256" key="4">
    <source>
        <dbReference type="ARBA" id="ARBA00022824"/>
    </source>
</evidence>
<comment type="caution">
    <text evidence="9">The sequence shown here is derived from an EMBL/GenBank/DDBJ whole genome shotgun (WGS) entry which is preliminary data.</text>
</comment>
<reference evidence="9 10" key="1">
    <citation type="submission" date="2024-08" db="EMBL/GenBank/DDBJ databases">
        <authorList>
            <person name="Cucini C."/>
            <person name="Frati F."/>
        </authorList>
    </citation>
    <scope>NUCLEOTIDE SEQUENCE [LARGE SCALE GENOMIC DNA]</scope>
</reference>
<feature type="region of interest" description="Disordered" evidence="8">
    <location>
        <begin position="90"/>
        <end position="155"/>
    </location>
</feature>
<feature type="compositionally biased region" description="Basic and acidic residues" evidence="8">
    <location>
        <begin position="138"/>
        <end position="149"/>
    </location>
</feature>
<evidence type="ECO:0000256" key="1">
    <source>
        <dbReference type="ARBA" id="ARBA00004477"/>
    </source>
</evidence>
<dbReference type="InterPro" id="IPR016024">
    <property type="entry name" value="ARM-type_fold"/>
</dbReference>
<dbReference type="Pfam" id="PF04511">
    <property type="entry name" value="DER1"/>
    <property type="match status" value="1"/>
</dbReference>
<keyword evidence="5 7" id="KW-1133">Transmembrane helix</keyword>
<comment type="similarity">
    <text evidence="2 7">Belongs to the derlin family.</text>
</comment>
<accession>A0ABP1RKT7</accession>
<organism evidence="9 10">
    <name type="scientific">Orchesella dallaii</name>
    <dbReference type="NCBI Taxonomy" id="48710"/>
    <lineage>
        <taxon>Eukaryota</taxon>
        <taxon>Metazoa</taxon>
        <taxon>Ecdysozoa</taxon>
        <taxon>Arthropoda</taxon>
        <taxon>Hexapoda</taxon>
        <taxon>Collembola</taxon>
        <taxon>Entomobryomorpha</taxon>
        <taxon>Entomobryoidea</taxon>
        <taxon>Orchesellidae</taxon>
        <taxon>Orchesellinae</taxon>
        <taxon>Orchesella</taxon>
    </lineage>
</organism>
<proteinExistence type="inferred from homology"/>
<dbReference type="Proteomes" id="UP001642540">
    <property type="component" value="Unassembled WGS sequence"/>
</dbReference>
<keyword evidence="4 7" id="KW-0256">Endoplasmic reticulum</keyword>
<protein>
    <recommendedName>
        <fullName evidence="7">Derlin</fullName>
    </recommendedName>
</protein>
<dbReference type="PANTHER" id="PTHR11009">
    <property type="entry name" value="DER1-LIKE PROTEIN, DERLIN"/>
    <property type="match status" value="1"/>
</dbReference>
<evidence type="ECO:0000256" key="8">
    <source>
        <dbReference type="SAM" id="MobiDB-lite"/>
    </source>
</evidence>
<evidence type="ECO:0000256" key="6">
    <source>
        <dbReference type="ARBA" id="ARBA00023136"/>
    </source>
</evidence>
<keyword evidence="10" id="KW-1185">Reference proteome</keyword>
<dbReference type="InterPro" id="IPR007599">
    <property type="entry name" value="DER1"/>
</dbReference>